<comment type="caution">
    <text evidence="3">The sequence shown here is derived from an EMBL/GenBank/DDBJ whole genome shotgun (WGS) entry which is preliminary data.</text>
</comment>
<evidence type="ECO:0000313" key="2">
    <source>
        <dbReference type="EMBL" id="KPH51383.1"/>
    </source>
</evidence>
<protein>
    <recommendedName>
        <fullName evidence="1">Glycosyltransferase 2-like domain-containing protein</fullName>
    </recommendedName>
</protein>
<dbReference type="Proteomes" id="UP000037800">
    <property type="component" value="Unassembled WGS sequence"/>
</dbReference>
<dbReference type="STRING" id="35818.HPU229336_08280"/>
<dbReference type="EMBL" id="JNOC01000016">
    <property type="protein sequence ID" value="KPH56246.1"/>
    <property type="molecule type" value="Genomic_DNA"/>
</dbReference>
<reference evidence="4 5" key="1">
    <citation type="submission" date="2014-06" db="EMBL/GenBank/DDBJ databases">
        <title>Helicobacter pullorum isolates in fresh chicken meat - phenotypic and genotypic features.</title>
        <authorList>
            <person name="Borges V."/>
            <person name="Santos A."/>
            <person name="Correia C.B."/>
            <person name="Saraiva M."/>
            <person name="Menard A."/>
            <person name="Vieira L."/>
            <person name="Sampaio D.A."/>
            <person name="Gomes J.P."/>
            <person name="Oleastro M."/>
        </authorList>
    </citation>
    <scope>NUCLEOTIDE SEQUENCE [LARGE SCALE GENOMIC DNA]</scope>
    <source>
        <strain evidence="3 5">229334/12</strain>
        <strain evidence="2 4">229336/12</strain>
    </source>
</reference>
<evidence type="ECO:0000259" key="1">
    <source>
        <dbReference type="Pfam" id="PF00535"/>
    </source>
</evidence>
<dbReference type="SUPFAM" id="SSF53448">
    <property type="entry name" value="Nucleotide-diphospho-sugar transferases"/>
    <property type="match status" value="1"/>
</dbReference>
<dbReference type="CDD" id="cd00761">
    <property type="entry name" value="Glyco_tranf_GTA_type"/>
    <property type="match status" value="1"/>
</dbReference>
<dbReference type="AlphaFoldDB" id="A0A0N1E8U1"/>
<dbReference type="PANTHER" id="PTHR22916:SF3">
    <property type="entry name" value="UDP-GLCNAC:BETAGAL BETA-1,3-N-ACETYLGLUCOSAMINYLTRANSFERASE-LIKE PROTEIN 1"/>
    <property type="match status" value="1"/>
</dbReference>
<organism evidence="3 5">
    <name type="scientific">Helicobacter pullorum</name>
    <dbReference type="NCBI Taxonomy" id="35818"/>
    <lineage>
        <taxon>Bacteria</taxon>
        <taxon>Pseudomonadati</taxon>
        <taxon>Campylobacterota</taxon>
        <taxon>Epsilonproteobacteria</taxon>
        <taxon>Campylobacterales</taxon>
        <taxon>Helicobacteraceae</taxon>
        <taxon>Helicobacter</taxon>
    </lineage>
</organism>
<dbReference type="InterPro" id="IPR029044">
    <property type="entry name" value="Nucleotide-diphossugar_trans"/>
</dbReference>
<dbReference type="PATRIC" id="fig|35818.10.peg.1634"/>
<dbReference type="Proteomes" id="UP000037997">
    <property type="component" value="Unassembled WGS sequence"/>
</dbReference>
<evidence type="ECO:0000313" key="3">
    <source>
        <dbReference type="EMBL" id="KPH56246.1"/>
    </source>
</evidence>
<dbReference type="Pfam" id="PF00535">
    <property type="entry name" value="Glycos_transf_2"/>
    <property type="match status" value="1"/>
</dbReference>
<feature type="domain" description="Glycosyltransferase 2-like" evidence="1">
    <location>
        <begin position="12"/>
        <end position="136"/>
    </location>
</feature>
<dbReference type="InterPro" id="IPR001173">
    <property type="entry name" value="Glyco_trans_2-like"/>
</dbReference>
<proteinExistence type="predicted"/>
<dbReference type="OrthoDB" id="5291101at2"/>
<dbReference type="GeneID" id="93196857"/>
<dbReference type="Gene3D" id="3.90.550.10">
    <property type="entry name" value="Spore Coat Polysaccharide Biosynthesis Protein SpsA, Chain A"/>
    <property type="match status" value="1"/>
</dbReference>
<dbReference type="GO" id="GO:0016758">
    <property type="term" value="F:hexosyltransferase activity"/>
    <property type="evidence" value="ECO:0007669"/>
    <property type="project" value="UniProtKB-ARBA"/>
</dbReference>
<name>A0A0N1E8U1_9HELI</name>
<dbReference type="EMBL" id="JNUR01000006">
    <property type="protein sequence ID" value="KPH51383.1"/>
    <property type="molecule type" value="Genomic_DNA"/>
</dbReference>
<gene>
    <name evidence="3" type="ORF">HPU229334_02295</name>
    <name evidence="2" type="ORF">HPU229336_08280</name>
</gene>
<sequence>MENADTTLPKVSVILTTFNREYFFTEAIESILEQDYPNLEIIISDDGSSDNTFAFACEYAKDHPCIKVVQNTHSKGSAGNRNNGLDYASGDLVLLLDDDDLLFKEAISQMVEIYLQFNKHYGIIMANCTRSDDGFLSGKGINETREISFQEVLCGKLQGEFITLFERRLLGTRRFNENLKRGNMGLLWLRMHKQSPCFYLHRPLKFYRIHAESLTQNMKYQPLEMVKNYEQDILLFYKERKESCPKHLANLCVTAALLYKQGGDNKHALKKIFQSFLIYPNFKALGALFYLFLPKSFIPKLNVRQRVEK</sequence>
<evidence type="ECO:0000313" key="5">
    <source>
        <dbReference type="Proteomes" id="UP000037997"/>
    </source>
</evidence>
<dbReference type="PANTHER" id="PTHR22916">
    <property type="entry name" value="GLYCOSYLTRANSFERASE"/>
    <property type="match status" value="1"/>
</dbReference>
<accession>A0A0N1E8U1</accession>
<dbReference type="RefSeq" id="WP_054194761.1">
    <property type="nucleotide sequence ID" value="NZ_CAKMIM010000001.1"/>
</dbReference>
<evidence type="ECO:0000313" key="4">
    <source>
        <dbReference type="Proteomes" id="UP000037800"/>
    </source>
</evidence>